<comment type="caution">
    <text evidence="9">The sequence shown here is derived from an EMBL/GenBank/DDBJ whole genome shotgun (WGS) entry which is preliminary data.</text>
</comment>
<protein>
    <recommendedName>
        <fullName evidence="3">beta-N-acetylhexosaminidase</fullName>
        <ecNumber evidence="3">3.2.1.52</ecNumber>
    </recommendedName>
</protein>
<feature type="domain" description="Glycoside hydrolase family 3 N-terminal" evidence="8">
    <location>
        <begin position="149"/>
        <end position="476"/>
    </location>
</feature>
<dbReference type="EC" id="3.2.1.52" evidence="3"/>
<comment type="catalytic activity">
    <reaction evidence="1">
        <text>Hydrolysis of terminal non-reducing N-acetyl-D-hexosamine residues in N-acetyl-beta-D-hexosaminides.</text>
        <dbReference type="EC" id="3.2.1.52"/>
    </reaction>
</comment>
<evidence type="ECO:0000256" key="6">
    <source>
        <dbReference type="SAM" id="MobiDB-lite"/>
    </source>
</evidence>
<keyword evidence="7" id="KW-0812">Transmembrane</keyword>
<keyword evidence="4 9" id="KW-0378">Hydrolase</keyword>
<feature type="region of interest" description="Disordered" evidence="6">
    <location>
        <begin position="63"/>
        <end position="139"/>
    </location>
</feature>
<keyword evidence="7" id="KW-1133">Transmembrane helix</keyword>
<feature type="transmembrane region" description="Helical" evidence="7">
    <location>
        <begin position="32"/>
        <end position="54"/>
    </location>
</feature>
<dbReference type="Gene3D" id="3.20.20.300">
    <property type="entry name" value="Glycoside hydrolase, family 3, N-terminal domain"/>
    <property type="match status" value="1"/>
</dbReference>
<dbReference type="SUPFAM" id="SSF51445">
    <property type="entry name" value="(Trans)glycosidases"/>
    <property type="match status" value="1"/>
</dbReference>
<keyword evidence="7" id="KW-0472">Membrane</keyword>
<keyword evidence="5" id="KW-0326">Glycosidase</keyword>
<dbReference type="GO" id="GO:0004563">
    <property type="term" value="F:beta-N-acetylhexosaminidase activity"/>
    <property type="evidence" value="ECO:0007669"/>
    <property type="project" value="UniProtKB-EC"/>
</dbReference>
<evidence type="ECO:0000256" key="5">
    <source>
        <dbReference type="ARBA" id="ARBA00023295"/>
    </source>
</evidence>
<name>E9SFU2_RUMAL</name>
<accession>E9SFU2</accession>
<dbReference type="eggNOG" id="COG1472">
    <property type="taxonomic scope" value="Bacteria"/>
</dbReference>
<dbReference type="InterPro" id="IPR001764">
    <property type="entry name" value="Glyco_hydro_3_N"/>
</dbReference>
<dbReference type="Pfam" id="PF00933">
    <property type="entry name" value="Glyco_hydro_3"/>
    <property type="match status" value="1"/>
</dbReference>
<comment type="similarity">
    <text evidence="2">Belongs to the glycosyl hydrolase 3 family.</text>
</comment>
<gene>
    <name evidence="9" type="ORF">CUS_7893</name>
</gene>
<sequence length="483" mass="51936">MTYQAIGGIISVEINIRRIMMSKKKKVKHSNIPLLLILLLITGACSIAAVYQYLKNRPAENVTAAPQNVRRESEKTSVSNGKQGSPDEKNASSEKNNGAETTQVDPEVKPAENAAPSDEISDTKQDNSETEEASVSADPQINELMANMTLHDKICQMFIVTPESLTGYDLVTQSGTATLDSLQKYPVGGLIYFAQNLEDKAQTKEMISATQSSNSVVSDIPLFISVDEEGGIVARCAEKLGTTDFDPMYTYRAEGAEKAYSNAYTIAQDIASLGFNLDFAPVADTWSNPDNTVIGTRAYSDDFSETATLVASAVKGFNDGGVACTIKHFPGHGDTAEDSHVGMACSYKTIAELEKQEYLAFESGIAAGADMVMVGHITMVNVDNIPSSLSKTFMTDELRGKLGFKGLIITDALGMGALSNYYSSDEIAVEVIKAGGDILLMPADLSQAVTGVENAVTNGEITEQRINESVIRILELKKKRGIL</sequence>
<organism evidence="9 10">
    <name type="scientific">Ruminococcus albus 8</name>
    <dbReference type="NCBI Taxonomy" id="246199"/>
    <lineage>
        <taxon>Bacteria</taxon>
        <taxon>Bacillati</taxon>
        <taxon>Bacillota</taxon>
        <taxon>Clostridia</taxon>
        <taxon>Eubacteriales</taxon>
        <taxon>Oscillospiraceae</taxon>
        <taxon>Ruminococcus</taxon>
    </lineage>
</organism>
<evidence type="ECO:0000259" key="8">
    <source>
        <dbReference type="Pfam" id="PF00933"/>
    </source>
</evidence>
<keyword evidence="10" id="KW-1185">Reference proteome</keyword>
<dbReference type="EMBL" id="ADKM02000122">
    <property type="protein sequence ID" value="EGC01921.1"/>
    <property type="molecule type" value="Genomic_DNA"/>
</dbReference>
<dbReference type="PANTHER" id="PTHR30480:SF13">
    <property type="entry name" value="BETA-HEXOSAMINIDASE"/>
    <property type="match status" value="1"/>
</dbReference>
<reference evidence="9 10" key="1">
    <citation type="submission" date="2011-02" db="EMBL/GenBank/DDBJ databases">
        <authorList>
            <person name="Nelson K.E."/>
            <person name="Sutton G."/>
            <person name="Torralba M."/>
            <person name="Durkin S."/>
            <person name="Harkins D."/>
            <person name="Montgomery R."/>
            <person name="Ziemer C."/>
            <person name="Klaassens E."/>
            <person name="Ocuiv P."/>
            <person name="Morrison M."/>
        </authorList>
    </citation>
    <scope>NUCLEOTIDE SEQUENCE [LARGE SCALE GENOMIC DNA]</scope>
    <source>
        <strain evidence="9 10">8</strain>
    </source>
</reference>
<feature type="compositionally biased region" description="Polar residues" evidence="6">
    <location>
        <begin position="93"/>
        <end position="104"/>
    </location>
</feature>
<evidence type="ECO:0000256" key="2">
    <source>
        <dbReference type="ARBA" id="ARBA00005336"/>
    </source>
</evidence>
<dbReference type="InterPro" id="IPR036962">
    <property type="entry name" value="Glyco_hydro_3_N_sf"/>
</dbReference>
<evidence type="ECO:0000256" key="3">
    <source>
        <dbReference type="ARBA" id="ARBA00012663"/>
    </source>
</evidence>
<evidence type="ECO:0000313" key="10">
    <source>
        <dbReference type="Proteomes" id="UP000004259"/>
    </source>
</evidence>
<dbReference type="Proteomes" id="UP000004259">
    <property type="component" value="Unassembled WGS sequence"/>
</dbReference>
<evidence type="ECO:0000256" key="1">
    <source>
        <dbReference type="ARBA" id="ARBA00001231"/>
    </source>
</evidence>
<dbReference type="GO" id="GO:0005975">
    <property type="term" value="P:carbohydrate metabolic process"/>
    <property type="evidence" value="ECO:0007669"/>
    <property type="project" value="InterPro"/>
</dbReference>
<evidence type="ECO:0000256" key="4">
    <source>
        <dbReference type="ARBA" id="ARBA00022801"/>
    </source>
</evidence>
<evidence type="ECO:0000313" key="9">
    <source>
        <dbReference type="EMBL" id="EGC01921.1"/>
    </source>
</evidence>
<dbReference type="InterPro" id="IPR017853">
    <property type="entry name" value="GH"/>
</dbReference>
<evidence type="ECO:0000256" key="7">
    <source>
        <dbReference type="SAM" id="Phobius"/>
    </source>
</evidence>
<dbReference type="GO" id="GO:0009254">
    <property type="term" value="P:peptidoglycan turnover"/>
    <property type="evidence" value="ECO:0007669"/>
    <property type="project" value="TreeGrafter"/>
</dbReference>
<dbReference type="AlphaFoldDB" id="E9SFU2"/>
<proteinExistence type="inferred from homology"/>
<dbReference type="STRING" id="246199.CUS_7893"/>
<dbReference type="InterPro" id="IPR050226">
    <property type="entry name" value="NagZ_Beta-hexosaminidase"/>
</dbReference>
<dbReference type="PANTHER" id="PTHR30480">
    <property type="entry name" value="BETA-HEXOSAMINIDASE-RELATED"/>
    <property type="match status" value="1"/>
</dbReference>